<accession>A0A6B0URC2</accession>
<sequence>MARVLDWLGWLVSSAALGLMVERKGDQVITLSVPTARRKWGHTTKNWKSIAAADAISNALSFLFFFWTSSQIMKVNANTSLHTHRKSCEISLLIIIFSYLQFWCATSILLLDYSRKNYEVACLINLMFFS</sequence>
<name>A0A6B0URC2_IXORI</name>
<protein>
    <submittedName>
        <fullName evidence="2">Putative secreted protein</fullName>
    </submittedName>
</protein>
<evidence type="ECO:0000313" key="2">
    <source>
        <dbReference type="EMBL" id="MXU92232.1"/>
    </source>
</evidence>
<keyword evidence="1" id="KW-0812">Transmembrane</keyword>
<reference evidence="2" key="1">
    <citation type="submission" date="2019-12" db="EMBL/GenBank/DDBJ databases">
        <title>An insight into the sialome of adult female Ixodes ricinus ticks feeding for 6 days.</title>
        <authorList>
            <person name="Perner J."/>
            <person name="Ribeiro J.M.C."/>
        </authorList>
    </citation>
    <scope>NUCLEOTIDE SEQUENCE</scope>
    <source>
        <strain evidence="2">Semi-engorged</strain>
        <tissue evidence="2">Salivary glands</tissue>
    </source>
</reference>
<evidence type="ECO:0000256" key="1">
    <source>
        <dbReference type="SAM" id="Phobius"/>
    </source>
</evidence>
<organism evidence="2">
    <name type="scientific">Ixodes ricinus</name>
    <name type="common">Common tick</name>
    <name type="synonym">Acarus ricinus</name>
    <dbReference type="NCBI Taxonomy" id="34613"/>
    <lineage>
        <taxon>Eukaryota</taxon>
        <taxon>Metazoa</taxon>
        <taxon>Ecdysozoa</taxon>
        <taxon>Arthropoda</taxon>
        <taxon>Chelicerata</taxon>
        <taxon>Arachnida</taxon>
        <taxon>Acari</taxon>
        <taxon>Parasitiformes</taxon>
        <taxon>Ixodida</taxon>
        <taxon>Ixodoidea</taxon>
        <taxon>Ixodidae</taxon>
        <taxon>Ixodinae</taxon>
        <taxon>Ixodes</taxon>
    </lineage>
</organism>
<dbReference type="AlphaFoldDB" id="A0A6B0URC2"/>
<feature type="transmembrane region" description="Helical" evidence="1">
    <location>
        <begin position="90"/>
        <end position="111"/>
    </location>
</feature>
<proteinExistence type="predicted"/>
<keyword evidence="1" id="KW-1133">Transmembrane helix</keyword>
<keyword evidence="1" id="KW-0472">Membrane</keyword>
<dbReference type="EMBL" id="GIFC01010149">
    <property type="protein sequence ID" value="MXU92232.1"/>
    <property type="molecule type" value="Transcribed_RNA"/>
</dbReference>
<feature type="transmembrane region" description="Helical" evidence="1">
    <location>
        <begin position="47"/>
        <end position="69"/>
    </location>
</feature>